<accession>A6GC21</accession>
<sequence>MLGLSLALSLLAASPAGDLSSDDVPYPRPARRTPTVTEDALARRLEQAHRARARAAERLFEEPGRRFRKCRSCTSAEIRAEQIAFLTELLAELDVDHPDVPDLLFRLADHHREAKAEHEQQAALARERLDALDETP</sequence>
<dbReference type="RefSeq" id="WP_006974262.1">
    <property type="nucleotide sequence ID" value="NZ_ABCS01000062.1"/>
</dbReference>
<name>A6GC21_9BACT</name>
<feature type="region of interest" description="Disordered" evidence="1">
    <location>
        <begin position="16"/>
        <end position="36"/>
    </location>
</feature>
<reference evidence="2 3" key="1">
    <citation type="submission" date="2007-06" db="EMBL/GenBank/DDBJ databases">
        <authorList>
            <person name="Shimkets L."/>
            <person name="Ferriera S."/>
            <person name="Johnson J."/>
            <person name="Kravitz S."/>
            <person name="Beeson K."/>
            <person name="Sutton G."/>
            <person name="Rogers Y.-H."/>
            <person name="Friedman R."/>
            <person name="Frazier M."/>
            <person name="Venter J.C."/>
        </authorList>
    </citation>
    <scope>NUCLEOTIDE SEQUENCE [LARGE SCALE GENOMIC DNA]</scope>
    <source>
        <strain evidence="2 3">SIR-1</strain>
    </source>
</reference>
<evidence type="ECO:0000313" key="3">
    <source>
        <dbReference type="Proteomes" id="UP000005801"/>
    </source>
</evidence>
<protein>
    <submittedName>
        <fullName evidence="2">Uncharacterized protein</fullName>
    </submittedName>
</protein>
<dbReference type="Proteomes" id="UP000005801">
    <property type="component" value="Unassembled WGS sequence"/>
</dbReference>
<feature type="region of interest" description="Disordered" evidence="1">
    <location>
        <begin position="116"/>
        <end position="136"/>
    </location>
</feature>
<keyword evidence="3" id="KW-1185">Reference proteome</keyword>
<organism evidence="2 3">
    <name type="scientific">Plesiocystis pacifica SIR-1</name>
    <dbReference type="NCBI Taxonomy" id="391625"/>
    <lineage>
        <taxon>Bacteria</taxon>
        <taxon>Pseudomonadati</taxon>
        <taxon>Myxococcota</taxon>
        <taxon>Polyangia</taxon>
        <taxon>Nannocystales</taxon>
        <taxon>Nannocystaceae</taxon>
        <taxon>Plesiocystis</taxon>
    </lineage>
</organism>
<proteinExistence type="predicted"/>
<dbReference type="AlphaFoldDB" id="A6GC21"/>
<dbReference type="EMBL" id="ABCS01000062">
    <property type="protein sequence ID" value="EDM76583.1"/>
    <property type="molecule type" value="Genomic_DNA"/>
</dbReference>
<comment type="caution">
    <text evidence="2">The sequence shown here is derived from an EMBL/GenBank/DDBJ whole genome shotgun (WGS) entry which is preliminary data.</text>
</comment>
<gene>
    <name evidence="2" type="ORF">PPSIR1_24284</name>
</gene>
<evidence type="ECO:0000313" key="2">
    <source>
        <dbReference type="EMBL" id="EDM76583.1"/>
    </source>
</evidence>
<evidence type="ECO:0000256" key="1">
    <source>
        <dbReference type="SAM" id="MobiDB-lite"/>
    </source>
</evidence>